<dbReference type="Pfam" id="PF04964">
    <property type="entry name" value="Flp_Fap"/>
    <property type="match status" value="1"/>
</dbReference>
<reference evidence="4 5" key="1">
    <citation type="submission" date="2019-12" db="EMBL/GenBank/DDBJ databases">
        <title>Novel species isolated from a subtropical stream in China.</title>
        <authorList>
            <person name="Lu H."/>
        </authorList>
    </citation>
    <scope>NUCLEOTIDE SEQUENCE [LARGE SCALE GENOMIC DNA]</scope>
    <source>
        <strain evidence="3 5">FT50W</strain>
        <strain evidence="2 4">FT94W</strain>
    </source>
</reference>
<keyword evidence="1" id="KW-0472">Membrane</keyword>
<proteinExistence type="predicted"/>
<dbReference type="Proteomes" id="UP000449678">
    <property type="component" value="Unassembled WGS sequence"/>
</dbReference>
<feature type="transmembrane region" description="Helical" evidence="1">
    <location>
        <begin position="20"/>
        <end position="41"/>
    </location>
</feature>
<comment type="caution">
    <text evidence="3">The sequence shown here is derived from an EMBL/GenBank/DDBJ whole genome shotgun (WGS) entry which is preliminary data.</text>
</comment>
<keyword evidence="1" id="KW-0812">Transmembrane</keyword>
<sequence>MHSLMAIAKEFARDEDGITAIEYGLIAATMVTAVAAAFAYLGPALGDAFQAIALKIKVT</sequence>
<evidence type="ECO:0000313" key="2">
    <source>
        <dbReference type="EMBL" id="MYM33147.1"/>
    </source>
</evidence>
<evidence type="ECO:0000256" key="1">
    <source>
        <dbReference type="SAM" id="Phobius"/>
    </source>
</evidence>
<dbReference type="InterPro" id="IPR007047">
    <property type="entry name" value="Flp_Fap"/>
</dbReference>
<dbReference type="AlphaFoldDB" id="A0A6L8MCN1"/>
<keyword evidence="1" id="KW-1133">Transmembrane helix</keyword>
<dbReference type="EMBL" id="WWCO01000001">
    <property type="protein sequence ID" value="MYM33147.1"/>
    <property type="molecule type" value="Genomic_DNA"/>
</dbReference>
<accession>A0A6L8MCN1</accession>
<evidence type="ECO:0000313" key="4">
    <source>
        <dbReference type="Proteomes" id="UP000449678"/>
    </source>
</evidence>
<protein>
    <submittedName>
        <fullName evidence="3">Flp family type IVb pilin</fullName>
    </submittedName>
</protein>
<keyword evidence="4" id="KW-1185">Reference proteome</keyword>
<dbReference type="Proteomes" id="UP000474565">
    <property type="component" value="Unassembled WGS sequence"/>
</dbReference>
<organism evidence="3 5">
    <name type="scientific">Duganella lactea</name>
    <dbReference type="NCBI Taxonomy" id="2692173"/>
    <lineage>
        <taxon>Bacteria</taxon>
        <taxon>Pseudomonadati</taxon>
        <taxon>Pseudomonadota</taxon>
        <taxon>Betaproteobacteria</taxon>
        <taxon>Burkholderiales</taxon>
        <taxon>Oxalobacteraceae</taxon>
        <taxon>Telluria group</taxon>
        <taxon>Duganella</taxon>
    </lineage>
</organism>
<dbReference type="EMBL" id="WWCP01000001">
    <property type="protein sequence ID" value="MYM80370.1"/>
    <property type="molecule type" value="Genomic_DNA"/>
</dbReference>
<dbReference type="RefSeq" id="WP_160988530.1">
    <property type="nucleotide sequence ID" value="NZ_WWCO01000001.1"/>
</dbReference>
<name>A0A6L8MCN1_9BURK</name>
<evidence type="ECO:0000313" key="3">
    <source>
        <dbReference type="EMBL" id="MYM80370.1"/>
    </source>
</evidence>
<evidence type="ECO:0000313" key="5">
    <source>
        <dbReference type="Proteomes" id="UP000474565"/>
    </source>
</evidence>
<gene>
    <name evidence="2" type="ORF">GTP38_02140</name>
    <name evidence="3" type="ORF">GTP44_00150</name>
</gene>